<proteinExistence type="predicted"/>
<keyword evidence="1" id="KW-0472">Membrane</keyword>
<feature type="transmembrane region" description="Helical" evidence="1">
    <location>
        <begin position="23"/>
        <end position="46"/>
    </location>
</feature>
<organism evidence="2 3">
    <name type="scientific">Amanita thiersii Skay4041</name>
    <dbReference type="NCBI Taxonomy" id="703135"/>
    <lineage>
        <taxon>Eukaryota</taxon>
        <taxon>Fungi</taxon>
        <taxon>Dikarya</taxon>
        <taxon>Basidiomycota</taxon>
        <taxon>Agaricomycotina</taxon>
        <taxon>Agaricomycetes</taxon>
        <taxon>Agaricomycetidae</taxon>
        <taxon>Agaricales</taxon>
        <taxon>Pluteineae</taxon>
        <taxon>Amanitaceae</taxon>
        <taxon>Amanita</taxon>
    </lineage>
</organism>
<feature type="transmembrane region" description="Helical" evidence="1">
    <location>
        <begin position="234"/>
        <end position="256"/>
    </location>
</feature>
<dbReference type="OrthoDB" id="2548432at2759"/>
<evidence type="ECO:0000313" key="3">
    <source>
        <dbReference type="Proteomes" id="UP000242287"/>
    </source>
</evidence>
<dbReference type="AlphaFoldDB" id="A0A2A9NEI5"/>
<feature type="transmembrane region" description="Helical" evidence="1">
    <location>
        <begin position="262"/>
        <end position="288"/>
    </location>
</feature>
<evidence type="ECO:0000256" key="1">
    <source>
        <dbReference type="SAM" id="Phobius"/>
    </source>
</evidence>
<dbReference type="EMBL" id="KZ302230">
    <property type="protein sequence ID" value="PFH46140.1"/>
    <property type="molecule type" value="Genomic_DNA"/>
</dbReference>
<accession>A0A2A9NEI5</accession>
<evidence type="ECO:0000313" key="2">
    <source>
        <dbReference type="EMBL" id="PFH46140.1"/>
    </source>
</evidence>
<sequence length="359" mass="39894">MSPAALQPPPPGLNYISVVQPSLGILMVALTGTAVLFPLLVILFFFSTKSLRRKPIFVMNVISIILGLTLGISFTFIMYQAITNPSNLLTRFAYLFPAFSLTLIPIFVDSILLLRLLIVYPFHATPHHVFILIFFPLMCIKAARIVDVGLFIDLVISAMSKAIPNPVTNIQTGWTNQIAFLKAESFLQVIDNVITSCLFLYRLDIRKMLVQHPSENSFSRELPESYTTSTIRGLFWIAISNFIFPLLLGIVELVFMFHDPSFIHGIIVGIINAYVSIIGVLLATVWAASVRWTEEHHPSVRENNAVSTIHFTQGYSRNNSAISMADTIGSMVSPGMGDLLHEETMVLEAHNKSKAADLV</sequence>
<evidence type="ECO:0008006" key="4">
    <source>
        <dbReference type="Google" id="ProtNLM"/>
    </source>
</evidence>
<keyword evidence="1" id="KW-0812">Transmembrane</keyword>
<dbReference type="Proteomes" id="UP000242287">
    <property type="component" value="Unassembled WGS sequence"/>
</dbReference>
<protein>
    <recommendedName>
        <fullName evidence="4">G-protein coupled receptors family 1 profile domain-containing protein</fullName>
    </recommendedName>
</protein>
<reference evidence="2 3" key="1">
    <citation type="submission" date="2014-02" db="EMBL/GenBank/DDBJ databases">
        <title>Transposable element dynamics among asymbiotic and ectomycorrhizal Amanita fungi.</title>
        <authorList>
            <consortium name="DOE Joint Genome Institute"/>
            <person name="Hess J."/>
            <person name="Skrede I."/>
            <person name="Wolfe B."/>
            <person name="LaButti K."/>
            <person name="Ohm R.A."/>
            <person name="Grigoriev I.V."/>
            <person name="Pringle A."/>
        </authorList>
    </citation>
    <scope>NUCLEOTIDE SEQUENCE [LARGE SCALE GENOMIC DNA]</scope>
    <source>
        <strain evidence="2 3">SKay4041</strain>
    </source>
</reference>
<feature type="transmembrane region" description="Helical" evidence="1">
    <location>
        <begin position="58"/>
        <end position="82"/>
    </location>
</feature>
<keyword evidence="1" id="KW-1133">Transmembrane helix</keyword>
<name>A0A2A9NEI5_9AGAR</name>
<keyword evidence="3" id="KW-1185">Reference proteome</keyword>
<feature type="transmembrane region" description="Helical" evidence="1">
    <location>
        <begin position="94"/>
        <end position="117"/>
    </location>
</feature>
<gene>
    <name evidence="2" type="ORF">AMATHDRAFT_156171</name>
</gene>